<keyword evidence="5" id="KW-0418">Kinase</keyword>
<sequence>MQVKNRVMPCPKICPQDKTDSGSNADRKSETPYEKLMQSLHNDPKWLEEVSLDRRVGLYKFRGELGSGNFSQVKLAVHQLTNERVAIKIVDKGKLDEKTMRMLNQEISTMETVYHPNLIRLYEVVETYSKLYLVMEFASGGELYNKVVTTGKLDELVARQLFAQICSAVDHMHSKSIIHRDIKAENVFFSGPNKVKIGDFGLSAQLTEGPNQLLSTICGSPPYAAPELFCEETYIGGPVDVWALGILLYFMVVGRRPFRGQNVPSLKKSILSGLYKLPSHLSRECADLIDGILKQKPSERLTISQILSSDWLKGIQLPSAPEASQSFTLAPTILKYSPDGTELQLPDIEQTARQRLSELGISSQLLASQSCQGSRSHVIGCYRIIVHRIQKQLGVFLDRDGHLTSEHQWPRQQEKIPDKKFVVANFCQTKQGSEDFFSNCWRRKPSSDDECEAKGKKDSKDKDRLSLGEGECLQKEARVSLFRQLQTHSAAVKGGPENTVPVLRSSTCVIL</sequence>
<dbReference type="GO" id="GO:0000226">
    <property type="term" value="P:microtubule cytoskeleton organization"/>
    <property type="evidence" value="ECO:0007669"/>
    <property type="project" value="TreeGrafter"/>
</dbReference>
<dbReference type="Pfam" id="PF00069">
    <property type="entry name" value="Pkinase"/>
    <property type="match status" value="1"/>
</dbReference>
<dbReference type="Gene3D" id="1.10.510.10">
    <property type="entry name" value="Transferase(Phosphotransferase) domain 1"/>
    <property type="match status" value="1"/>
</dbReference>
<keyword evidence="6 9" id="KW-0067">ATP-binding</keyword>
<accession>A0AAW2I7K3</accession>
<dbReference type="FunFam" id="3.30.200.20:FF:000003">
    <property type="entry name" value="Non-specific serine/threonine protein kinase"/>
    <property type="match status" value="1"/>
</dbReference>
<dbReference type="PROSITE" id="PS00107">
    <property type="entry name" value="PROTEIN_KINASE_ATP"/>
    <property type="match status" value="1"/>
</dbReference>
<dbReference type="EC" id="2.7.11.1" evidence="1"/>
<dbReference type="PROSITE" id="PS00108">
    <property type="entry name" value="PROTEIN_KINASE_ST"/>
    <property type="match status" value="1"/>
</dbReference>
<comment type="caution">
    <text evidence="12">The sequence shown here is derived from an EMBL/GenBank/DDBJ whole genome shotgun (WGS) entry which is preliminary data.</text>
</comment>
<dbReference type="InterPro" id="IPR017441">
    <property type="entry name" value="Protein_kinase_ATP_BS"/>
</dbReference>
<feature type="region of interest" description="Disordered" evidence="10">
    <location>
        <begin position="1"/>
        <end position="31"/>
    </location>
</feature>
<protein>
    <recommendedName>
        <fullName evidence="1">non-specific serine/threonine protein kinase</fullName>
        <ecNumber evidence="1">2.7.11.1</ecNumber>
    </recommendedName>
</protein>
<dbReference type="GO" id="GO:0035556">
    <property type="term" value="P:intracellular signal transduction"/>
    <property type="evidence" value="ECO:0007669"/>
    <property type="project" value="TreeGrafter"/>
</dbReference>
<dbReference type="PROSITE" id="PS50011">
    <property type="entry name" value="PROTEIN_KINASE_DOM"/>
    <property type="match status" value="1"/>
</dbReference>
<dbReference type="GO" id="GO:0050321">
    <property type="term" value="F:tau-protein kinase activity"/>
    <property type="evidence" value="ECO:0007669"/>
    <property type="project" value="TreeGrafter"/>
</dbReference>
<evidence type="ECO:0000259" key="11">
    <source>
        <dbReference type="PROSITE" id="PS50011"/>
    </source>
</evidence>
<evidence type="ECO:0000256" key="7">
    <source>
        <dbReference type="ARBA" id="ARBA00047899"/>
    </source>
</evidence>
<dbReference type="PANTHER" id="PTHR24346:SF49">
    <property type="entry name" value="NIM1 SERINE_THREONINE PROTEIN KINASE"/>
    <property type="match status" value="1"/>
</dbReference>
<feature type="domain" description="Protein kinase" evidence="11">
    <location>
        <begin position="59"/>
        <end position="312"/>
    </location>
</feature>
<evidence type="ECO:0000256" key="6">
    <source>
        <dbReference type="ARBA" id="ARBA00022840"/>
    </source>
</evidence>
<comment type="catalytic activity">
    <reaction evidence="8">
        <text>L-seryl-[protein] + ATP = O-phospho-L-seryl-[protein] + ADP + H(+)</text>
        <dbReference type="Rhea" id="RHEA:17989"/>
        <dbReference type="Rhea" id="RHEA-COMP:9863"/>
        <dbReference type="Rhea" id="RHEA-COMP:11604"/>
        <dbReference type="ChEBI" id="CHEBI:15378"/>
        <dbReference type="ChEBI" id="CHEBI:29999"/>
        <dbReference type="ChEBI" id="CHEBI:30616"/>
        <dbReference type="ChEBI" id="CHEBI:83421"/>
        <dbReference type="ChEBI" id="CHEBI:456216"/>
        <dbReference type="EC" id="2.7.11.1"/>
    </reaction>
</comment>
<dbReference type="AlphaFoldDB" id="A0AAW2I7K3"/>
<evidence type="ECO:0000256" key="10">
    <source>
        <dbReference type="SAM" id="MobiDB-lite"/>
    </source>
</evidence>
<evidence type="ECO:0000313" key="12">
    <source>
        <dbReference type="EMBL" id="KAL0277811.1"/>
    </source>
</evidence>
<dbReference type="GO" id="GO:0005524">
    <property type="term" value="F:ATP binding"/>
    <property type="evidence" value="ECO:0007669"/>
    <property type="project" value="UniProtKB-UniRule"/>
</dbReference>
<dbReference type="InterPro" id="IPR008271">
    <property type="entry name" value="Ser/Thr_kinase_AS"/>
</dbReference>
<reference evidence="12" key="1">
    <citation type="journal article" date="2024" name="Gigascience">
        <title>Chromosome-level genome of the poultry shaft louse Menopon gallinae provides insight into the host-switching and adaptive evolution of parasitic lice.</title>
        <authorList>
            <person name="Xu Y."/>
            <person name="Ma L."/>
            <person name="Liu S."/>
            <person name="Liang Y."/>
            <person name="Liu Q."/>
            <person name="He Z."/>
            <person name="Tian L."/>
            <person name="Duan Y."/>
            <person name="Cai W."/>
            <person name="Li H."/>
            <person name="Song F."/>
        </authorList>
    </citation>
    <scope>NUCLEOTIDE SEQUENCE</scope>
    <source>
        <strain evidence="12">Cailab_2023a</strain>
    </source>
</reference>
<organism evidence="12">
    <name type="scientific">Menopon gallinae</name>
    <name type="common">poultry shaft louse</name>
    <dbReference type="NCBI Taxonomy" id="328185"/>
    <lineage>
        <taxon>Eukaryota</taxon>
        <taxon>Metazoa</taxon>
        <taxon>Ecdysozoa</taxon>
        <taxon>Arthropoda</taxon>
        <taxon>Hexapoda</taxon>
        <taxon>Insecta</taxon>
        <taxon>Pterygota</taxon>
        <taxon>Neoptera</taxon>
        <taxon>Paraneoptera</taxon>
        <taxon>Psocodea</taxon>
        <taxon>Troctomorpha</taxon>
        <taxon>Phthiraptera</taxon>
        <taxon>Amblycera</taxon>
        <taxon>Menoponidae</taxon>
        <taxon>Menopon</taxon>
    </lineage>
</organism>
<dbReference type="InterPro" id="IPR011009">
    <property type="entry name" value="Kinase-like_dom_sf"/>
</dbReference>
<gene>
    <name evidence="12" type="ORF">PYX00_004965</name>
</gene>
<comment type="catalytic activity">
    <reaction evidence="7">
        <text>L-threonyl-[protein] + ATP = O-phospho-L-threonyl-[protein] + ADP + H(+)</text>
        <dbReference type="Rhea" id="RHEA:46608"/>
        <dbReference type="Rhea" id="RHEA-COMP:11060"/>
        <dbReference type="Rhea" id="RHEA-COMP:11605"/>
        <dbReference type="ChEBI" id="CHEBI:15378"/>
        <dbReference type="ChEBI" id="CHEBI:30013"/>
        <dbReference type="ChEBI" id="CHEBI:30616"/>
        <dbReference type="ChEBI" id="CHEBI:61977"/>
        <dbReference type="ChEBI" id="CHEBI:456216"/>
        <dbReference type="EC" id="2.7.11.1"/>
    </reaction>
</comment>
<name>A0AAW2I7K3_9NEOP</name>
<dbReference type="SUPFAM" id="SSF56112">
    <property type="entry name" value="Protein kinase-like (PK-like)"/>
    <property type="match status" value="1"/>
</dbReference>
<dbReference type="PANTHER" id="PTHR24346">
    <property type="entry name" value="MAP/MICROTUBULE AFFINITY-REGULATING KINASE"/>
    <property type="match status" value="1"/>
</dbReference>
<evidence type="ECO:0000256" key="8">
    <source>
        <dbReference type="ARBA" id="ARBA00048679"/>
    </source>
</evidence>
<proteinExistence type="predicted"/>
<evidence type="ECO:0000256" key="4">
    <source>
        <dbReference type="ARBA" id="ARBA00022741"/>
    </source>
</evidence>
<keyword evidence="4 9" id="KW-0547">Nucleotide-binding</keyword>
<evidence type="ECO:0000256" key="5">
    <source>
        <dbReference type="ARBA" id="ARBA00022777"/>
    </source>
</evidence>
<dbReference type="GO" id="GO:0005737">
    <property type="term" value="C:cytoplasm"/>
    <property type="evidence" value="ECO:0007669"/>
    <property type="project" value="TreeGrafter"/>
</dbReference>
<feature type="compositionally biased region" description="Basic and acidic residues" evidence="10">
    <location>
        <begin position="15"/>
        <end position="31"/>
    </location>
</feature>
<dbReference type="EMBL" id="JARGDH010000002">
    <property type="protein sequence ID" value="KAL0277811.1"/>
    <property type="molecule type" value="Genomic_DNA"/>
</dbReference>
<keyword evidence="3" id="KW-0808">Transferase</keyword>
<dbReference type="SMART" id="SM00220">
    <property type="entry name" value="S_TKc"/>
    <property type="match status" value="1"/>
</dbReference>
<dbReference type="FunFam" id="1.10.510.10:FF:000571">
    <property type="entry name" value="Maternal embryonic leucine zipper kinase"/>
    <property type="match status" value="1"/>
</dbReference>
<evidence type="ECO:0000256" key="1">
    <source>
        <dbReference type="ARBA" id="ARBA00012513"/>
    </source>
</evidence>
<evidence type="ECO:0000256" key="3">
    <source>
        <dbReference type="ARBA" id="ARBA00022679"/>
    </source>
</evidence>
<evidence type="ECO:0000256" key="2">
    <source>
        <dbReference type="ARBA" id="ARBA00022527"/>
    </source>
</evidence>
<feature type="binding site" evidence="9">
    <location>
        <position position="88"/>
    </location>
    <ligand>
        <name>ATP</name>
        <dbReference type="ChEBI" id="CHEBI:30616"/>
    </ligand>
</feature>
<keyword evidence="2" id="KW-0723">Serine/threonine-protein kinase</keyword>
<evidence type="ECO:0000256" key="9">
    <source>
        <dbReference type="PROSITE-ProRule" id="PRU10141"/>
    </source>
</evidence>
<dbReference type="InterPro" id="IPR000719">
    <property type="entry name" value="Prot_kinase_dom"/>
</dbReference>